<comment type="caution">
    <text evidence="2">The sequence shown here is derived from an EMBL/GenBank/DDBJ whole genome shotgun (WGS) entry which is preliminary data.</text>
</comment>
<feature type="transmembrane region" description="Helical" evidence="1">
    <location>
        <begin position="6"/>
        <end position="29"/>
    </location>
</feature>
<evidence type="ECO:0000256" key="1">
    <source>
        <dbReference type="SAM" id="Phobius"/>
    </source>
</evidence>
<accession>X0Y1T9</accession>
<keyword evidence="1" id="KW-1133">Transmembrane helix</keyword>
<dbReference type="AlphaFoldDB" id="X0Y1T9"/>
<feature type="non-terminal residue" evidence="2">
    <location>
        <position position="47"/>
    </location>
</feature>
<protein>
    <submittedName>
        <fullName evidence="2">Uncharacterized protein</fullName>
    </submittedName>
</protein>
<dbReference type="EMBL" id="BARS01057249">
    <property type="protein sequence ID" value="GAG49809.1"/>
    <property type="molecule type" value="Genomic_DNA"/>
</dbReference>
<sequence>MIDVSLLKMVGIASLSLLVIAWLAVSFLAPGKTRSRVAWVAATCLYL</sequence>
<evidence type="ECO:0000313" key="2">
    <source>
        <dbReference type="EMBL" id="GAG49809.1"/>
    </source>
</evidence>
<gene>
    <name evidence="2" type="ORF">S01H1_84010</name>
</gene>
<name>X0Y1T9_9ZZZZ</name>
<organism evidence="2">
    <name type="scientific">marine sediment metagenome</name>
    <dbReference type="NCBI Taxonomy" id="412755"/>
    <lineage>
        <taxon>unclassified sequences</taxon>
        <taxon>metagenomes</taxon>
        <taxon>ecological metagenomes</taxon>
    </lineage>
</organism>
<keyword evidence="1" id="KW-0472">Membrane</keyword>
<keyword evidence="1" id="KW-0812">Transmembrane</keyword>
<proteinExistence type="predicted"/>
<reference evidence="2" key="1">
    <citation type="journal article" date="2014" name="Front. Microbiol.">
        <title>High frequency of phylogenetically diverse reductive dehalogenase-homologous genes in deep subseafloor sedimentary metagenomes.</title>
        <authorList>
            <person name="Kawai M."/>
            <person name="Futagami T."/>
            <person name="Toyoda A."/>
            <person name="Takaki Y."/>
            <person name="Nishi S."/>
            <person name="Hori S."/>
            <person name="Arai W."/>
            <person name="Tsubouchi T."/>
            <person name="Morono Y."/>
            <person name="Uchiyama I."/>
            <person name="Ito T."/>
            <person name="Fujiyama A."/>
            <person name="Inagaki F."/>
            <person name="Takami H."/>
        </authorList>
    </citation>
    <scope>NUCLEOTIDE SEQUENCE</scope>
    <source>
        <strain evidence="2">Expedition CK06-06</strain>
    </source>
</reference>